<dbReference type="Gene3D" id="2.40.50.140">
    <property type="entry name" value="Nucleic acid-binding proteins"/>
    <property type="match status" value="2"/>
</dbReference>
<name>A0A8X7SE60_BRACI</name>
<keyword evidence="3" id="KW-1185">Reference proteome</keyword>
<reference evidence="2 3" key="1">
    <citation type="submission" date="2020-02" db="EMBL/GenBank/DDBJ databases">
        <authorList>
            <person name="Ma Q."/>
            <person name="Huang Y."/>
            <person name="Song X."/>
            <person name="Pei D."/>
        </authorList>
    </citation>
    <scope>NUCLEOTIDE SEQUENCE [LARGE SCALE GENOMIC DNA]</scope>
    <source>
        <strain evidence="2">Sxm20200214</strain>
        <tissue evidence="2">Leaf</tissue>
    </source>
</reference>
<dbReference type="EMBL" id="JAAMPC010000007">
    <property type="protein sequence ID" value="KAG2304473.1"/>
    <property type="molecule type" value="Genomic_DNA"/>
</dbReference>
<dbReference type="InterPro" id="IPR003871">
    <property type="entry name" value="RFA1B/D_OB_1st"/>
</dbReference>
<comment type="caution">
    <text evidence="2">The sequence shown here is derived from an EMBL/GenBank/DDBJ whole genome shotgun (WGS) entry which is preliminary data.</text>
</comment>
<dbReference type="AlphaFoldDB" id="A0A8X7SE60"/>
<dbReference type="OrthoDB" id="1750550at2759"/>
<accession>A0A8X7SE60</accession>
<evidence type="ECO:0000259" key="1">
    <source>
        <dbReference type="Pfam" id="PF02721"/>
    </source>
</evidence>
<dbReference type="InterPro" id="IPR012340">
    <property type="entry name" value="NA-bd_OB-fold"/>
</dbReference>
<dbReference type="Pfam" id="PF02721">
    <property type="entry name" value="DUF223"/>
    <property type="match status" value="1"/>
</dbReference>
<dbReference type="CDD" id="cd04480">
    <property type="entry name" value="RPA1_DBD_A_like"/>
    <property type="match status" value="1"/>
</dbReference>
<dbReference type="SUPFAM" id="SSF50249">
    <property type="entry name" value="Nucleic acid-binding proteins"/>
    <property type="match status" value="1"/>
</dbReference>
<sequence length="154" mass="17392">MVFVDARDDKIHALIKKELVFQFDPFFIQGCSKTLFNISLTPSCGSYRTTNHPYKIGFIQTTRVRTCEDVPDQLSGLQPVPYRTILDGGCNPDFLVDVIGQIVEVSHIEMVSLNGKDTQKISLELRDSNLFGMVHFVLDILDLVQFGLKINNVK</sequence>
<evidence type="ECO:0000313" key="2">
    <source>
        <dbReference type="EMBL" id="KAG2304473.1"/>
    </source>
</evidence>
<evidence type="ECO:0000313" key="3">
    <source>
        <dbReference type="Proteomes" id="UP000886595"/>
    </source>
</evidence>
<gene>
    <name evidence="2" type="ORF">Bca52824_033124</name>
</gene>
<feature type="domain" description="Replication protein A 70 kDa DNA-binding subunit B/D first OB fold" evidence="1">
    <location>
        <begin position="1"/>
        <end position="67"/>
    </location>
</feature>
<proteinExistence type="predicted"/>
<organism evidence="2 3">
    <name type="scientific">Brassica carinata</name>
    <name type="common">Ethiopian mustard</name>
    <name type="synonym">Abyssinian cabbage</name>
    <dbReference type="NCBI Taxonomy" id="52824"/>
    <lineage>
        <taxon>Eukaryota</taxon>
        <taxon>Viridiplantae</taxon>
        <taxon>Streptophyta</taxon>
        <taxon>Embryophyta</taxon>
        <taxon>Tracheophyta</taxon>
        <taxon>Spermatophyta</taxon>
        <taxon>Magnoliopsida</taxon>
        <taxon>eudicotyledons</taxon>
        <taxon>Gunneridae</taxon>
        <taxon>Pentapetalae</taxon>
        <taxon>rosids</taxon>
        <taxon>malvids</taxon>
        <taxon>Brassicales</taxon>
        <taxon>Brassicaceae</taxon>
        <taxon>Brassiceae</taxon>
        <taxon>Brassica</taxon>
    </lineage>
</organism>
<dbReference type="Proteomes" id="UP000886595">
    <property type="component" value="Unassembled WGS sequence"/>
</dbReference>
<protein>
    <recommendedName>
        <fullName evidence="1">Replication protein A 70 kDa DNA-binding subunit B/D first OB fold domain-containing protein</fullName>
    </recommendedName>
</protein>